<reference evidence="1 2" key="1">
    <citation type="submission" date="2020-02" db="EMBL/GenBank/DDBJ databases">
        <title>Rhodobacter translucens sp. nov., a novel bacterium isolated from activated sludge.</title>
        <authorList>
            <person name="Liu J."/>
        </authorList>
    </citation>
    <scope>NUCLEOTIDE SEQUENCE [LARGE SCALE GENOMIC DNA]</scope>
    <source>
        <strain evidence="1 2">HX-7-19</strain>
    </source>
</reference>
<dbReference type="AlphaFoldDB" id="A0A6M1U414"/>
<comment type="caution">
    <text evidence="1">The sequence shown here is derived from an EMBL/GenBank/DDBJ whole genome shotgun (WGS) entry which is preliminary data.</text>
</comment>
<protein>
    <submittedName>
        <fullName evidence="1">Uncharacterized protein</fullName>
    </submittedName>
</protein>
<gene>
    <name evidence="1" type="ORF">G5V65_21705</name>
</gene>
<dbReference type="Proteomes" id="UP000474758">
    <property type="component" value="Unassembled WGS sequence"/>
</dbReference>
<dbReference type="EMBL" id="JAALFE010000074">
    <property type="protein sequence ID" value="NGQ93492.1"/>
    <property type="molecule type" value="Genomic_DNA"/>
</dbReference>
<evidence type="ECO:0000313" key="1">
    <source>
        <dbReference type="EMBL" id="NGQ93492.1"/>
    </source>
</evidence>
<name>A0A6M1U414_9RHOB</name>
<organism evidence="1 2">
    <name type="scientific">Paragemmobacter kunshanensis</name>
    <dbReference type="NCBI Taxonomy" id="2583234"/>
    <lineage>
        <taxon>Bacteria</taxon>
        <taxon>Pseudomonadati</taxon>
        <taxon>Pseudomonadota</taxon>
        <taxon>Alphaproteobacteria</taxon>
        <taxon>Rhodobacterales</taxon>
        <taxon>Paracoccaceae</taxon>
        <taxon>Paragemmobacter</taxon>
    </lineage>
</organism>
<sequence length="90" mass="9752">MADVVVTAATRIEVDHHALDESVTRFAGQNGRYYASAFRQIHESSASLPFTFNTKFSLEAISATVQTCFTGIPNDEFDSAVPAGRSPIGR</sequence>
<keyword evidence="2" id="KW-1185">Reference proteome</keyword>
<evidence type="ECO:0000313" key="2">
    <source>
        <dbReference type="Proteomes" id="UP000474758"/>
    </source>
</evidence>
<proteinExistence type="predicted"/>
<accession>A0A6M1U414</accession>